<dbReference type="GeneID" id="45234176"/>
<dbReference type="SUPFAM" id="SSF52283">
    <property type="entry name" value="Formate/glycerate dehydrogenase catalytic domain-like"/>
    <property type="match status" value="1"/>
</dbReference>
<proteinExistence type="predicted"/>
<dbReference type="KEGG" id="aci:ACIAD1795"/>
<gene>
    <name evidence="3" type="ordered locus">ACIAD1795</name>
</gene>
<dbReference type="eggNOG" id="ENOG5031QJB">
    <property type="taxonomic scope" value="Bacteria"/>
</dbReference>
<dbReference type="Pfam" id="PF20455">
    <property type="entry name" value="DUF6708"/>
    <property type="match status" value="1"/>
</dbReference>
<feature type="transmembrane region" description="Helical" evidence="1">
    <location>
        <begin position="70"/>
        <end position="93"/>
    </location>
</feature>
<keyword evidence="1" id="KW-0812">Transmembrane</keyword>
<accession>Q6FBD2</accession>
<evidence type="ECO:0000313" key="4">
    <source>
        <dbReference type="Proteomes" id="UP000000430"/>
    </source>
</evidence>
<feature type="transmembrane region" description="Helical" evidence="1">
    <location>
        <begin position="330"/>
        <end position="357"/>
    </location>
</feature>
<feature type="transmembrane region" description="Helical" evidence="1">
    <location>
        <begin position="99"/>
        <end position="119"/>
    </location>
</feature>
<dbReference type="EMBL" id="CR543861">
    <property type="protein sequence ID" value="CAG68631.1"/>
    <property type="molecule type" value="Genomic_DNA"/>
</dbReference>
<dbReference type="Proteomes" id="UP000000430">
    <property type="component" value="Chromosome"/>
</dbReference>
<evidence type="ECO:0000256" key="1">
    <source>
        <dbReference type="SAM" id="Phobius"/>
    </source>
</evidence>
<name>Q6FBD2_ACIAD</name>
<evidence type="ECO:0000259" key="2">
    <source>
        <dbReference type="Pfam" id="PF20455"/>
    </source>
</evidence>
<dbReference type="OrthoDB" id="6050524at2"/>
<keyword evidence="1" id="KW-0472">Membrane</keyword>
<dbReference type="BioCyc" id="ASP62977:ACIAD_RS08280-MONOMER"/>
<organism evidence="3 4">
    <name type="scientific">Acinetobacter baylyi (strain ATCC 33305 / BD413 / ADP1)</name>
    <dbReference type="NCBI Taxonomy" id="62977"/>
    <lineage>
        <taxon>Bacteria</taxon>
        <taxon>Pseudomonadati</taxon>
        <taxon>Pseudomonadota</taxon>
        <taxon>Gammaproteobacteria</taxon>
        <taxon>Moraxellales</taxon>
        <taxon>Moraxellaceae</taxon>
        <taxon>Acinetobacter</taxon>
    </lineage>
</organism>
<dbReference type="AlphaFoldDB" id="Q6FBD2"/>
<sequence>MLREDYETKFTTLNQPFEIGTPNKNGRLRLREIDIKSLKTDQLYPHRQVIRFNSTFVEVMDSWEFIRGRATALALPMWAALFFAISMFLFAIYSLYFKQVYWSIAIISCLTIGLVYLVYSNYKMAKYDLFGYTHYPIRFNQKTQKVYAFSPQQQKMIELNWRDLRFSAVKEGDDIELRASLVNADNIVEEEIIFPFLAPRYQPELVDQHLAFFKAYMQGGDLKRIDAAIPEFFDIYNRKETFKESFERVYMVNDIVERVQQKRPKERYMLSVSLNIIFWLPTLFLRRLGLLFSKIPEWPTHIEKECRIERNDTYDSTNKQRHLAPLKFSWAQILVIFLSGLILFSLAIVFFIGLAYLSWNYR</sequence>
<reference evidence="3 4" key="1">
    <citation type="journal article" date="2004" name="Nucleic Acids Res.">
        <title>Unique features revealed by the genome sequence of Acinetobacter sp. ADP1, a versatile and naturally transformation competent bacterium.</title>
        <authorList>
            <person name="Barbe V."/>
            <person name="Vallenet D."/>
            <person name="Fonknechten N."/>
            <person name="Kreimeyer A."/>
            <person name="Oztas S."/>
            <person name="Labarre L."/>
            <person name="Cruveiller S."/>
            <person name="Robert C."/>
            <person name="Duprat S."/>
            <person name="Wincker P."/>
            <person name="Ornston L.N."/>
            <person name="Weissenbach J."/>
            <person name="Marliere P."/>
            <person name="Cohen G.N."/>
            <person name="Medigue C."/>
        </authorList>
    </citation>
    <scope>NUCLEOTIDE SEQUENCE [LARGE SCALE GENOMIC DNA]</scope>
    <source>
        <strain evidence="4">ATCC 33305 / BD413 / ADP1</strain>
    </source>
</reference>
<feature type="domain" description="DUF6708" evidence="2">
    <location>
        <begin position="117"/>
        <end position="308"/>
    </location>
</feature>
<evidence type="ECO:0000313" key="3">
    <source>
        <dbReference type="EMBL" id="CAG68631.1"/>
    </source>
</evidence>
<dbReference type="RefSeq" id="WP_004926882.1">
    <property type="nucleotide sequence ID" value="NC_005966.1"/>
</dbReference>
<protein>
    <recommendedName>
        <fullName evidence="2">DUF6708 domain-containing protein</fullName>
    </recommendedName>
</protein>
<dbReference type="HOGENOM" id="CLU_056144_0_1_6"/>
<feature type="transmembrane region" description="Helical" evidence="1">
    <location>
        <begin position="268"/>
        <end position="285"/>
    </location>
</feature>
<dbReference type="STRING" id="202950.GCA_001485005_03211"/>
<keyword evidence="1" id="KW-1133">Transmembrane helix</keyword>
<dbReference type="InterPro" id="IPR046554">
    <property type="entry name" value="DUF6708"/>
</dbReference>